<evidence type="ECO:0000256" key="1">
    <source>
        <dbReference type="ARBA" id="ARBA00007521"/>
    </source>
</evidence>
<dbReference type="EMBL" id="JAATEN010000010">
    <property type="protein sequence ID" value="NJQ01819.1"/>
    <property type="molecule type" value="Genomic_DNA"/>
</dbReference>
<organism evidence="4 5">
    <name type="scientific">Streptomyces zingiberis</name>
    <dbReference type="NCBI Taxonomy" id="2053010"/>
    <lineage>
        <taxon>Bacteria</taxon>
        <taxon>Bacillati</taxon>
        <taxon>Actinomycetota</taxon>
        <taxon>Actinomycetes</taxon>
        <taxon>Kitasatosporales</taxon>
        <taxon>Streptomycetaceae</taxon>
        <taxon>Streptomyces</taxon>
    </lineage>
</organism>
<dbReference type="SUPFAM" id="SSF50118">
    <property type="entry name" value="Cell growth inhibitor/plasmid maintenance toxic component"/>
    <property type="match status" value="1"/>
</dbReference>
<dbReference type="InterPro" id="IPR003477">
    <property type="entry name" value="PemK-like"/>
</dbReference>
<comment type="similarity">
    <text evidence="1">Belongs to the PemK/MazF family.</text>
</comment>
<reference evidence="4 5" key="1">
    <citation type="submission" date="2020-03" db="EMBL/GenBank/DDBJ databases">
        <title>WGS of actinomycetes isolated from Thailand.</title>
        <authorList>
            <person name="Thawai C."/>
        </authorList>
    </citation>
    <scope>NUCLEOTIDE SEQUENCE [LARGE SCALE GENOMIC DNA]</scope>
    <source>
        <strain evidence="4 5">PLAI 1-29</strain>
    </source>
</reference>
<dbReference type="Gene3D" id="2.30.30.110">
    <property type="match status" value="1"/>
</dbReference>
<feature type="region of interest" description="Disordered" evidence="3">
    <location>
        <begin position="24"/>
        <end position="92"/>
    </location>
</feature>
<name>A0ABX1C4H5_9ACTN</name>
<dbReference type="Proteomes" id="UP000695264">
    <property type="component" value="Unassembled WGS sequence"/>
</dbReference>
<evidence type="ECO:0000256" key="2">
    <source>
        <dbReference type="ARBA" id="ARBA00022649"/>
    </source>
</evidence>
<dbReference type="RefSeq" id="WP_168102452.1">
    <property type="nucleotide sequence ID" value="NZ_JAATEN010000010.1"/>
</dbReference>
<dbReference type="Pfam" id="PF02452">
    <property type="entry name" value="PemK_toxin"/>
    <property type="match status" value="1"/>
</dbReference>
<sequence>MNTWVWVAVAVVVVLALVASAADGWGRGAPPRRRRRPGGRTGARPGERVRRPGGGRGPAGRPPRTGPRPGARAGGGTGVRAPGRARERVTEELPAPRAREIWWAEVPFEDGPGSKDRPCLVLSVRGRSARVVKITSRDGVERPGRLELPAGSVGDRQERRSYLETDELREVPLAEFRRRVGEVDPAVWRQVRRLTR</sequence>
<accession>A0ABX1C4H5</accession>
<evidence type="ECO:0000313" key="5">
    <source>
        <dbReference type="Proteomes" id="UP000695264"/>
    </source>
</evidence>
<comment type="caution">
    <text evidence="4">The sequence shown here is derived from an EMBL/GenBank/DDBJ whole genome shotgun (WGS) entry which is preliminary data.</text>
</comment>
<protein>
    <submittedName>
        <fullName evidence="4">Type II toxin-antitoxin system PemK/MazF family toxin</fullName>
    </submittedName>
</protein>
<gene>
    <name evidence="4" type="ORF">HCK00_15080</name>
</gene>
<dbReference type="InterPro" id="IPR011067">
    <property type="entry name" value="Plasmid_toxin/cell-grow_inhib"/>
</dbReference>
<keyword evidence="2" id="KW-1277">Toxin-antitoxin system</keyword>
<evidence type="ECO:0000256" key="3">
    <source>
        <dbReference type="SAM" id="MobiDB-lite"/>
    </source>
</evidence>
<proteinExistence type="inferred from homology"/>
<evidence type="ECO:0000313" key="4">
    <source>
        <dbReference type="EMBL" id="NJQ01819.1"/>
    </source>
</evidence>
<keyword evidence="5" id="KW-1185">Reference proteome</keyword>